<evidence type="ECO:0000313" key="2">
    <source>
        <dbReference type="EMBL" id="KAF0910359.1"/>
    </source>
</evidence>
<comment type="caution">
    <text evidence="2">The sequence shown here is derived from an EMBL/GenBank/DDBJ whole genome shotgun (WGS) entry which is preliminary data.</text>
</comment>
<accession>A0A6G1DD92</accession>
<sequence length="91" mass="9536">MDCVGSGKEGASTEETVPLPEYERLSQNKSGGGGVPGCGSSDGDSKSSDGEKEPEDGGAGGEEGSKEKKGKKKRSSWLPDPDRRWPVQGFY</sequence>
<organism evidence="2 3">
    <name type="scientific">Oryza meyeriana var. granulata</name>
    <dbReference type="NCBI Taxonomy" id="110450"/>
    <lineage>
        <taxon>Eukaryota</taxon>
        <taxon>Viridiplantae</taxon>
        <taxon>Streptophyta</taxon>
        <taxon>Embryophyta</taxon>
        <taxon>Tracheophyta</taxon>
        <taxon>Spermatophyta</taxon>
        <taxon>Magnoliopsida</taxon>
        <taxon>Liliopsida</taxon>
        <taxon>Poales</taxon>
        <taxon>Poaceae</taxon>
        <taxon>BOP clade</taxon>
        <taxon>Oryzoideae</taxon>
        <taxon>Oryzeae</taxon>
        <taxon>Oryzinae</taxon>
        <taxon>Oryza</taxon>
        <taxon>Oryza meyeriana</taxon>
    </lineage>
</organism>
<reference evidence="2 3" key="1">
    <citation type="submission" date="2019-11" db="EMBL/GenBank/DDBJ databases">
        <title>Whole genome sequence of Oryza granulata.</title>
        <authorList>
            <person name="Li W."/>
        </authorList>
    </citation>
    <scope>NUCLEOTIDE SEQUENCE [LARGE SCALE GENOMIC DNA]</scope>
    <source>
        <strain evidence="3">cv. Menghai</strain>
        <tissue evidence="2">Leaf</tissue>
    </source>
</reference>
<feature type="region of interest" description="Disordered" evidence="1">
    <location>
        <begin position="1"/>
        <end position="91"/>
    </location>
</feature>
<dbReference type="EMBL" id="SPHZ02000006">
    <property type="protein sequence ID" value="KAF0910359.1"/>
    <property type="molecule type" value="Genomic_DNA"/>
</dbReference>
<dbReference type="Proteomes" id="UP000479710">
    <property type="component" value="Unassembled WGS sequence"/>
</dbReference>
<proteinExistence type="predicted"/>
<evidence type="ECO:0000256" key="1">
    <source>
        <dbReference type="SAM" id="MobiDB-lite"/>
    </source>
</evidence>
<evidence type="ECO:0000313" key="3">
    <source>
        <dbReference type="Proteomes" id="UP000479710"/>
    </source>
</evidence>
<name>A0A6G1DD92_9ORYZ</name>
<protein>
    <submittedName>
        <fullName evidence="2">Uncharacterized protein</fullName>
    </submittedName>
</protein>
<dbReference type="AlphaFoldDB" id="A0A6G1DD92"/>
<gene>
    <name evidence="2" type="ORF">E2562_001537</name>
</gene>
<keyword evidence="3" id="KW-1185">Reference proteome</keyword>